<evidence type="ECO:0000313" key="2">
    <source>
        <dbReference type="EMBL" id="KAK0574816.1"/>
    </source>
</evidence>
<keyword evidence="3" id="KW-1185">Reference proteome</keyword>
<dbReference type="EMBL" id="JAUESC010000387">
    <property type="protein sequence ID" value="KAK0574816.1"/>
    <property type="molecule type" value="Genomic_DNA"/>
</dbReference>
<dbReference type="Proteomes" id="UP001168877">
    <property type="component" value="Unassembled WGS sequence"/>
</dbReference>
<dbReference type="PANTHER" id="PTHR34741">
    <property type="entry name" value="IMAP FAMILY MEMBER 1, PUTATIVE-RELATED"/>
    <property type="match status" value="1"/>
</dbReference>
<feature type="region of interest" description="Disordered" evidence="1">
    <location>
        <begin position="20"/>
        <end position="59"/>
    </location>
</feature>
<protein>
    <submittedName>
        <fullName evidence="2">Uncharacterized protein</fullName>
    </submittedName>
</protein>
<comment type="caution">
    <text evidence="2">The sequence shown here is derived from an EMBL/GenBank/DDBJ whole genome shotgun (WGS) entry which is preliminary data.</text>
</comment>
<reference evidence="2" key="1">
    <citation type="journal article" date="2022" name="Plant J.">
        <title>Strategies of tolerance reflected in two North American maple genomes.</title>
        <authorList>
            <person name="McEvoy S.L."/>
            <person name="Sezen U.U."/>
            <person name="Trouern-Trend A."/>
            <person name="McMahon S.M."/>
            <person name="Schaberg P.G."/>
            <person name="Yang J."/>
            <person name="Wegrzyn J.L."/>
            <person name="Swenson N.G."/>
        </authorList>
    </citation>
    <scope>NUCLEOTIDE SEQUENCE</scope>
    <source>
        <strain evidence="2">NS2018</strain>
    </source>
</reference>
<accession>A0AA39RIM3</accession>
<reference evidence="2" key="2">
    <citation type="submission" date="2023-06" db="EMBL/GenBank/DDBJ databases">
        <authorList>
            <person name="Swenson N.G."/>
            <person name="Wegrzyn J.L."/>
            <person name="Mcevoy S.L."/>
        </authorList>
    </citation>
    <scope>NUCLEOTIDE SEQUENCE</scope>
    <source>
        <strain evidence="2">NS2018</strain>
        <tissue evidence="2">Leaf</tissue>
    </source>
</reference>
<proteinExistence type="predicted"/>
<evidence type="ECO:0000313" key="3">
    <source>
        <dbReference type="Proteomes" id="UP001168877"/>
    </source>
</evidence>
<sequence>MVVTPRVSFYDLGSFQEPDSHYPAPPPAPADHHVDLEAQPQPVGPPAIPVDPEAQHEQKAAADYDHQKLDWAVKMKGLCLPPAVAIAVEFLKTDQSHELPLAFHFLSLALILSFNSLFLSKFLAPEFPKIAKLLSELVCFWL</sequence>
<evidence type="ECO:0000256" key="1">
    <source>
        <dbReference type="SAM" id="MobiDB-lite"/>
    </source>
</evidence>
<dbReference type="AlphaFoldDB" id="A0AA39RIM3"/>
<gene>
    <name evidence="2" type="ORF">LWI29_029515</name>
</gene>
<dbReference type="PANTHER" id="PTHR34741:SF2">
    <property type="entry name" value="VESICLE TRANSPORT PROTEIN"/>
    <property type="match status" value="1"/>
</dbReference>
<organism evidence="2 3">
    <name type="scientific">Acer saccharum</name>
    <name type="common">Sugar maple</name>
    <dbReference type="NCBI Taxonomy" id="4024"/>
    <lineage>
        <taxon>Eukaryota</taxon>
        <taxon>Viridiplantae</taxon>
        <taxon>Streptophyta</taxon>
        <taxon>Embryophyta</taxon>
        <taxon>Tracheophyta</taxon>
        <taxon>Spermatophyta</taxon>
        <taxon>Magnoliopsida</taxon>
        <taxon>eudicotyledons</taxon>
        <taxon>Gunneridae</taxon>
        <taxon>Pentapetalae</taxon>
        <taxon>rosids</taxon>
        <taxon>malvids</taxon>
        <taxon>Sapindales</taxon>
        <taxon>Sapindaceae</taxon>
        <taxon>Hippocastanoideae</taxon>
        <taxon>Acereae</taxon>
        <taxon>Acer</taxon>
    </lineage>
</organism>
<name>A0AA39RIM3_ACESA</name>